<feature type="chain" id="PRO_5042087182" description="Ig-like domain-containing protein" evidence="1">
    <location>
        <begin position="25"/>
        <end position="238"/>
    </location>
</feature>
<dbReference type="Proteomes" id="UP001274896">
    <property type="component" value="Unassembled WGS sequence"/>
</dbReference>
<keyword evidence="1" id="KW-0732">Signal</keyword>
<accession>A0AAE0Q1I6</accession>
<dbReference type="GO" id="GO:0005178">
    <property type="term" value="F:integrin binding"/>
    <property type="evidence" value="ECO:0007669"/>
    <property type="project" value="InterPro"/>
</dbReference>
<dbReference type="GO" id="GO:0007155">
    <property type="term" value="P:cell adhesion"/>
    <property type="evidence" value="ECO:0007669"/>
    <property type="project" value="InterPro"/>
</dbReference>
<name>A0AAE0Q1I6_9TELE</name>
<dbReference type="PROSITE" id="PS50835">
    <property type="entry name" value="IG_LIKE"/>
    <property type="match status" value="1"/>
</dbReference>
<dbReference type="InterPro" id="IPR013783">
    <property type="entry name" value="Ig-like_fold"/>
</dbReference>
<evidence type="ECO:0000259" key="2">
    <source>
        <dbReference type="PROSITE" id="PS50835"/>
    </source>
</evidence>
<evidence type="ECO:0000313" key="3">
    <source>
        <dbReference type="EMBL" id="KAK3512037.1"/>
    </source>
</evidence>
<dbReference type="InterPro" id="IPR007110">
    <property type="entry name" value="Ig-like_dom"/>
</dbReference>
<organism evidence="3 4">
    <name type="scientific">Hemibagrus guttatus</name>
    <dbReference type="NCBI Taxonomy" id="175788"/>
    <lineage>
        <taxon>Eukaryota</taxon>
        <taxon>Metazoa</taxon>
        <taxon>Chordata</taxon>
        <taxon>Craniata</taxon>
        <taxon>Vertebrata</taxon>
        <taxon>Euteleostomi</taxon>
        <taxon>Actinopterygii</taxon>
        <taxon>Neopterygii</taxon>
        <taxon>Teleostei</taxon>
        <taxon>Ostariophysi</taxon>
        <taxon>Siluriformes</taxon>
        <taxon>Bagridae</taxon>
        <taxon>Hemibagrus</taxon>
    </lineage>
</organism>
<evidence type="ECO:0000313" key="4">
    <source>
        <dbReference type="Proteomes" id="UP001274896"/>
    </source>
</evidence>
<dbReference type="PANTHER" id="PTHR13771">
    <property type="entry name" value="INTERCELLULAR ADHESION MOLECULE"/>
    <property type="match status" value="1"/>
</dbReference>
<keyword evidence="4" id="KW-1185">Reference proteome</keyword>
<feature type="signal peptide" evidence="1">
    <location>
        <begin position="1"/>
        <end position="24"/>
    </location>
</feature>
<dbReference type="InterPro" id="IPR003599">
    <property type="entry name" value="Ig_sub"/>
</dbReference>
<dbReference type="InterPro" id="IPR047012">
    <property type="entry name" value="ICAM_VCAM"/>
</dbReference>
<reference evidence="3" key="1">
    <citation type="submission" date="2023-06" db="EMBL/GenBank/DDBJ databases">
        <title>Male Hemibagrus guttatus genome.</title>
        <authorList>
            <person name="Bian C."/>
        </authorList>
    </citation>
    <scope>NUCLEOTIDE SEQUENCE</scope>
    <source>
        <strain evidence="3">Male_cb2023</strain>
        <tissue evidence="3">Muscle</tissue>
    </source>
</reference>
<feature type="domain" description="Ig-like" evidence="2">
    <location>
        <begin position="118"/>
        <end position="222"/>
    </location>
</feature>
<gene>
    <name evidence="3" type="ORF">QTP70_028116</name>
</gene>
<dbReference type="PANTHER" id="PTHR13771:SF9">
    <property type="entry name" value="INTERCELLULAR ADHESION MOLECULE 5"/>
    <property type="match status" value="1"/>
</dbReference>
<evidence type="ECO:0000256" key="1">
    <source>
        <dbReference type="SAM" id="SignalP"/>
    </source>
</evidence>
<comment type="caution">
    <text evidence="3">The sequence shown here is derived from an EMBL/GenBank/DDBJ whole genome shotgun (WGS) entry which is preliminary data.</text>
</comment>
<dbReference type="AlphaFoldDB" id="A0AAE0Q1I6"/>
<dbReference type="InterPro" id="IPR036179">
    <property type="entry name" value="Ig-like_dom_sf"/>
</dbReference>
<dbReference type="EMBL" id="JAUCMX010000024">
    <property type="protein sequence ID" value="KAK3512037.1"/>
    <property type="molecule type" value="Genomic_DNA"/>
</dbReference>
<dbReference type="Gene3D" id="2.60.40.10">
    <property type="entry name" value="Immunoglobulins"/>
    <property type="match status" value="2"/>
</dbReference>
<sequence>MAACVFSFFLTILCVGLYGKYAYADWCDYLVVSSPFLLVEYGSSAEVNCSIANTNQTLNNYKLGWESKILQPSTNNERSVMWRVKSVTTWEEDQILCYLTVGGASCETEVNIIMYKRPDSVTLSSVSDVWVNGDQTQLRCEIENVGPGRKLSVHWSRADLNQNTFIQFGETLFPDLVNEKESVNVTAYLNVTPSREDDGAQYQCAAVLNLDQQLIMTSQPITITVHSVFTENVEDVEQ</sequence>
<protein>
    <recommendedName>
        <fullName evidence="2">Ig-like domain-containing protein</fullName>
    </recommendedName>
</protein>
<dbReference type="SMART" id="SM00409">
    <property type="entry name" value="IG"/>
    <property type="match status" value="2"/>
</dbReference>
<proteinExistence type="predicted"/>
<dbReference type="SUPFAM" id="SSF48726">
    <property type="entry name" value="Immunoglobulin"/>
    <property type="match status" value="2"/>
</dbReference>